<dbReference type="Proteomes" id="UP000694941">
    <property type="component" value="Unplaced"/>
</dbReference>
<accession>A0ABM1TSG4</accession>
<evidence type="ECO:0000313" key="3">
    <source>
        <dbReference type="RefSeq" id="XP_022258820.1"/>
    </source>
</evidence>
<dbReference type="PROSITE" id="PS51233">
    <property type="entry name" value="VWFD"/>
    <property type="match status" value="1"/>
</dbReference>
<sequence length="1110" mass="126223">MSNSTLPCYQELAQNIRQVVGSIRHVELGIQYSHFYQSDIYDASHDYGFQFLYEMVRSNVSSWPRSGYLAALHNTGPFIDIPIEIGFASKGVDQLFDILTNSDVLSKLYSSYPRWDALHEEIQSWKEKINLEVREPEEFMATIFYKLFDRTTYLELDTRYVIEILESAYKWLRDISDELNNGVTGRYVKMITPSGMYKVVPSEMGFPLLISQRNPIILSVYVKNARVEVVPASSGLLPDVLKVSTYIQPSIYSSSHTFGIIVNPAEHTMHGVTVFQQSHATLPVDVSLVLVKPFSAVSISVKPKTSKILYHKSGAGTFIRRSAVAVPVHENFLGDYVPIRTLPIPLKYDRRCGEKVFGLRVHVQGVAETIWSDTPFYWSPTSTRKGLLAGLIETIINPGKKYREFSVWIDQDHHQPITEFTATAYYNRSEYGTKVVTGYDRESVQWQYQSEDYLQYSSYFPEASLKRAYQSIYGSPYSIPSLEDSIHKMLSQSRPVWESYKASVAPASTLDATVCHNVFVIFEGKSTVPIISVLDFIYVYKIDWSKTWTRVHLRNFPFVLYTSQPYEVCVDGFTVYPPTPNEFYLDPSSTQAERVYSKYEIGWGEQCSSDGHIHIHYVAQKSREQLNSPVDSSSVDVSVSSIADVAGLSEQRPLPWYYKQCAIDTHEGKSQSLPCKHAIEDSKLLNNVTYDIKYRNVPLVLRNLTRKLDLFLKIYLYPYMDNNAVSVQNSPNKIRISSVAVKQLSTIPLHNLYIQTPWENTYYTKLYAPNVKPFSTAISFLSYLKEHLYAVINYQSSRDCALMEDYIRTFDDVTYLLPDTQCQYILFKDCSSSHRYTISYTQMDPSTKTKSLDMTVGSHWIHVSPPVVKQSRTVSINGTLHHLTIGQTLKLATYVSPVYIYLRFTASPSELPVLVIQVVKEGITVEHDGKNAKIKVPPYFSGTHCGACGDNNGESYKEFLGPRKCLYLDSQDFVNSYAVGGQYCQQLPPPTKPVICPSSSPYVAQRGSDPGIFPWPNPVTESCYLNKTVYHRRHGNICFTTEPVPFCRENCVASEFRVEEMRGFHCLPERSDSTLQLVTESDVGVVPQLRNKRVDYEEGVPRPSSCSSLS</sequence>
<dbReference type="InterPro" id="IPR015819">
    <property type="entry name" value="Lipid_transp_b-sht_shell"/>
</dbReference>
<dbReference type="SUPFAM" id="SSF56968">
    <property type="entry name" value="Lipovitellin-phosvitin complex, beta-sheet shell regions"/>
    <property type="match status" value="1"/>
</dbReference>
<dbReference type="PANTHER" id="PTHR23345">
    <property type="entry name" value="VITELLOGENIN-RELATED"/>
    <property type="match status" value="1"/>
</dbReference>
<organism evidence="2 3">
    <name type="scientific">Limulus polyphemus</name>
    <name type="common">Atlantic horseshoe crab</name>
    <dbReference type="NCBI Taxonomy" id="6850"/>
    <lineage>
        <taxon>Eukaryota</taxon>
        <taxon>Metazoa</taxon>
        <taxon>Ecdysozoa</taxon>
        <taxon>Arthropoda</taxon>
        <taxon>Chelicerata</taxon>
        <taxon>Merostomata</taxon>
        <taxon>Xiphosura</taxon>
        <taxon>Limulidae</taxon>
        <taxon>Limulus</taxon>
    </lineage>
</organism>
<evidence type="ECO:0000259" key="1">
    <source>
        <dbReference type="PROSITE" id="PS51233"/>
    </source>
</evidence>
<proteinExistence type="predicted"/>
<name>A0ABM1TSG4_LIMPO</name>
<dbReference type="Gene3D" id="2.20.80.10">
    <property type="entry name" value="Lipovitellin-phosvitin complex, chain A, domain 4"/>
    <property type="match status" value="1"/>
</dbReference>
<dbReference type="RefSeq" id="XP_022258820.1">
    <property type="nucleotide sequence ID" value="XM_022403112.1"/>
</dbReference>
<dbReference type="InterPro" id="IPR015255">
    <property type="entry name" value="Vitellinogen_open_b-sht"/>
</dbReference>
<keyword evidence="2" id="KW-1185">Reference proteome</keyword>
<protein>
    <submittedName>
        <fullName evidence="3">Uncharacterized protein LOC111089876</fullName>
    </submittedName>
</protein>
<gene>
    <name evidence="3" type="primary">LOC111089876</name>
</gene>
<dbReference type="Pfam" id="PF00094">
    <property type="entry name" value="VWD"/>
    <property type="match status" value="1"/>
</dbReference>
<dbReference type="SMART" id="SM00216">
    <property type="entry name" value="VWD"/>
    <property type="match status" value="1"/>
</dbReference>
<dbReference type="GeneID" id="111089876"/>
<dbReference type="PANTHER" id="PTHR23345:SF15">
    <property type="entry name" value="VITELLOGENIN 1-RELATED"/>
    <property type="match status" value="1"/>
</dbReference>
<dbReference type="InterPro" id="IPR050733">
    <property type="entry name" value="Vitellogenin/Apolipophorin"/>
</dbReference>
<dbReference type="InterPro" id="IPR001846">
    <property type="entry name" value="VWF_type-D"/>
</dbReference>
<dbReference type="SMART" id="SM01169">
    <property type="entry name" value="DUF1943"/>
    <property type="match status" value="1"/>
</dbReference>
<evidence type="ECO:0000313" key="2">
    <source>
        <dbReference type="Proteomes" id="UP000694941"/>
    </source>
</evidence>
<feature type="domain" description="VWFD" evidence="1">
    <location>
        <begin position="798"/>
        <end position="985"/>
    </location>
</feature>
<dbReference type="Pfam" id="PF09172">
    <property type="entry name" value="Vit_open_b-sht"/>
    <property type="match status" value="1"/>
</dbReference>
<reference evidence="3" key="1">
    <citation type="submission" date="2025-08" db="UniProtKB">
        <authorList>
            <consortium name="RefSeq"/>
        </authorList>
    </citation>
    <scope>IDENTIFICATION</scope>
    <source>
        <tissue evidence="3">Muscle</tissue>
    </source>
</reference>